<evidence type="ECO:0000256" key="1">
    <source>
        <dbReference type="SAM" id="Phobius"/>
    </source>
</evidence>
<sequence>MLFFDWKAFTYQIKVAALCIAFYEHEISLEVYIFIVFSSPLLFLGSTILVKNFFNRFDLAPIPEIV</sequence>
<reference evidence="3" key="1">
    <citation type="journal article" date="2019" name="Int. J. Syst. Evol. Microbiol.">
        <title>The Global Catalogue of Microorganisms (GCM) 10K type strain sequencing project: providing services to taxonomists for standard genome sequencing and annotation.</title>
        <authorList>
            <consortium name="The Broad Institute Genomics Platform"/>
            <consortium name="The Broad Institute Genome Sequencing Center for Infectious Disease"/>
            <person name="Wu L."/>
            <person name="Ma J."/>
        </authorList>
    </citation>
    <scope>NUCLEOTIDE SEQUENCE [LARGE SCALE GENOMIC DNA]</scope>
    <source>
        <strain evidence="3">NBRC 103166</strain>
    </source>
</reference>
<accession>A0ABQ6E3F6</accession>
<keyword evidence="1" id="KW-0472">Membrane</keyword>
<name>A0ABQ6E3F6_9GAMM</name>
<gene>
    <name evidence="2" type="ORF">GCM10007916_28030</name>
</gene>
<dbReference type="Proteomes" id="UP001157353">
    <property type="component" value="Unassembled WGS sequence"/>
</dbReference>
<protein>
    <submittedName>
        <fullName evidence="2">Uncharacterized protein</fullName>
    </submittedName>
</protein>
<keyword evidence="3" id="KW-1185">Reference proteome</keyword>
<organism evidence="2 3">
    <name type="scientific">Psychromonas marina</name>
    <dbReference type="NCBI Taxonomy" id="88364"/>
    <lineage>
        <taxon>Bacteria</taxon>
        <taxon>Pseudomonadati</taxon>
        <taxon>Pseudomonadota</taxon>
        <taxon>Gammaproteobacteria</taxon>
        <taxon>Alteromonadales</taxon>
        <taxon>Psychromonadaceae</taxon>
        <taxon>Psychromonas</taxon>
    </lineage>
</organism>
<feature type="transmembrane region" description="Helical" evidence="1">
    <location>
        <begin position="31"/>
        <end position="50"/>
    </location>
</feature>
<evidence type="ECO:0000313" key="2">
    <source>
        <dbReference type="EMBL" id="GLS91733.1"/>
    </source>
</evidence>
<evidence type="ECO:0000313" key="3">
    <source>
        <dbReference type="Proteomes" id="UP001157353"/>
    </source>
</evidence>
<comment type="caution">
    <text evidence="2">The sequence shown here is derived from an EMBL/GenBank/DDBJ whole genome shotgun (WGS) entry which is preliminary data.</text>
</comment>
<keyword evidence="1" id="KW-1133">Transmembrane helix</keyword>
<dbReference type="EMBL" id="BSPQ01000015">
    <property type="protein sequence ID" value="GLS91733.1"/>
    <property type="molecule type" value="Genomic_DNA"/>
</dbReference>
<keyword evidence="1" id="KW-0812">Transmembrane</keyword>
<proteinExistence type="predicted"/>